<dbReference type="PROSITE" id="PS51257">
    <property type="entry name" value="PROKAR_LIPOPROTEIN"/>
    <property type="match status" value="1"/>
</dbReference>
<dbReference type="Proteomes" id="UP000243629">
    <property type="component" value="Unassembled WGS sequence"/>
</dbReference>
<evidence type="ECO:0000313" key="2">
    <source>
        <dbReference type="EMBL" id="SFM56960.1"/>
    </source>
</evidence>
<dbReference type="STRING" id="1720063.SAMN05216217_10843"/>
<organism evidence="2 3">
    <name type="scientific">Halopseudomonas yangmingensis</name>
    <dbReference type="NCBI Taxonomy" id="1720063"/>
    <lineage>
        <taxon>Bacteria</taxon>
        <taxon>Pseudomonadati</taxon>
        <taxon>Pseudomonadota</taxon>
        <taxon>Gammaproteobacteria</taxon>
        <taxon>Pseudomonadales</taxon>
        <taxon>Pseudomonadaceae</taxon>
        <taxon>Halopseudomonas</taxon>
    </lineage>
</organism>
<dbReference type="OrthoDB" id="6387568at2"/>
<feature type="signal peptide" evidence="1">
    <location>
        <begin position="1"/>
        <end position="19"/>
    </location>
</feature>
<evidence type="ECO:0008006" key="4">
    <source>
        <dbReference type="Google" id="ProtNLM"/>
    </source>
</evidence>
<proteinExistence type="predicted"/>
<gene>
    <name evidence="2" type="ORF">SAMN05216217_10843</name>
</gene>
<feature type="chain" id="PRO_5017365001" description="Lipoprotein" evidence="1">
    <location>
        <begin position="20"/>
        <end position="84"/>
    </location>
</feature>
<evidence type="ECO:0000256" key="1">
    <source>
        <dbReference type="SAM" id="SignalP"/>
    </source>
</evidence>
<reference evidence="3" key="1">
    <citation type="submission" date="2016-10" db="EMBL/GenBank/DDBJ databases">
        <authorList>
            <person name="Varghese N."/>
            <person name="Submissions S."/>
        </authorList>
    </citation>
    <scope>NUCLEOTIDE SEQUENCE [LARGE SCALE GENOMIC DNA]</scope>
    <source>
        <strain evidence="3">DSM 24213</strain>
    </source>
</reference>
<dbReference type="EMBL" id="FOUI01000008">
    <property type="protein sequence ID" value="SFM56960.1"/>
    <property type="molecule type" value="Genomic_DNA"/>
</dbReference>
<keyword evidence="3" id="KW-1185">Reference proteome</keyword>
<accession>A0A1I4RY96</accession>
<name>A0A1I4RY96_9GAMM</name>
<protein>
    <recommendedName>
        <fullName evidence="4">Lipoprotein</fullName>
    </recommendedName>
</protein>
<sequence length="84" mass="9266">MLKKIALIAVPALLLAACGGEPTKQDFIDKPELMEKYAEQCTKEMMQGKPSDVCSAMLEAQQEMLGNMLKGMMEQFQMHEGAGQ</sequence>
<keyword evidence="1" id="KW-0732">Signal</keyword>
<evidence type="ECO:0000313" key="3">
    <source>
        <dbReference type="Proteomes" id="UP000243629"/>
    </source>
</evidence>
<dbReference type="RefSeq" id="WP_093475682.1">
    <property type="nucleotide sequence ID" value="NZ_FOUI01000008.1"/>
</dbReference>
<dbReference type="AlphaFoldDB" id="A0A1I4RY96"/>